<name>A0A8D8UYW6_9HEMI</name>
<protein>
    <submittedName>
        <fullName evidence="1">Uncharacterized protein</fullName>
    </submittedName>
</protein>
<reference evidence="1" key="1">
    <citation type="submission" date="2021-05" db="EMBL/GenBank/DDBJ databases">
        <authorList>
            <person name="Alioto T."/>
            <person name="Alioto T."/>
            <person name="Gomez Garrido J."/>
        </authorList>
    </citation>
    <scope>NUCLEOTIDE SEQUENCE</scope>
</reference>
<evidence type="ECO:0000313" key="1">
    <source>
        <dbReference type="EMBL" id="CAG6713849.1"/>
    </source>
</evidence>
<proteinExistence type="predicted"/>
<dbReference type="EMBL" id="HBUF01351073">
    <property type="protein sequence ID" value="CAG6713849.1"/>
    <property type="molecule type" value="Transcribed_RNA"/>
</dbReference>
<organism evidence="1">
    <name type="scientific">Cacopsylla melanoneura</name>
    <dbReference type="NCBI Taxonomy" id="428564"/>
    <lineage>
        <taxon>Eukaryota</taxon>
        <taxon>Metazoa</taxon>
        <taxon>Ecdysozoa</taxon>
        <taxon>Arthropoda</taxon>
        <taxon>Hexapoda</taxon>
        <taxon>Insecta</taxon>
        <taxon>Pterygota</taxon>
        <taxon>Neoptera</taxon>
        <taxon>Paraneoptera</taxon>
        <taxon>Hemiptera</taxon>
        <taxon>Sternorrhyncha</taxon>
        <taxon>Psylloidea</taxon>
        <taxon>Psyllidae</taxon>
        <taxon>Psyllinae</taxon>
        <taxon>Cacopsylla</taxon>
    </lineage>
</organism>
<sequence length="107" mass="12560">MGFNTDGKSFHEYIRVDIMLWTPCVTTTREMLPQPRVPSPDGHHKDSFHRGPKELSNVQTCIVSIYRVSPNCTLCRVCVYRVIHNNCTSKMKPRYPEAKWRRKKKSH</sequence>
<accession>A0A8D8UYW6</accession>
<dbReference type="AlphaFoldDB" id="A0A8D8UYW6"/>